<dbReference type="PANTHER" id="PTHR43556:SF2">
    <property type="entry name" value="PEPTIDE CHAIN RELEASE FACTOR RF3"/>
    <property type="match status" value="1"/>
</dbReference>
<dbReference type="Gene3D" id="3.40.50.300">
    <property type="entry name" value="P-loop containing nucleotide triphosphate hydrolases"/>
    <property type="match status" value="1"/>
</dbReference>
<evidence type="ECO:0000313" key="1">
    <source>
        <dbReference type="EMBL" id="VEB50850.1"/>
    </source>
</evidence>
<gene>
    <name evidence="1" type="primary">prfC_4</name>
    <name evidence="1" type="ORF">NCTC6754_00536</name>
</gene>
<dbReference type="InterPro" id="IPR027417">
    <property type="entry name" value="P-loop_NTPase"/>
</dbReference>
<dbReference type="InterPro" id="IPR004548">
    <property type="entry name" value="PrfC"/>
</dbReference>
<dbReference type="GO" id="GO:0005829">
    <property type="term" value="C:cytosol"/>
    <property type="evidence" value="ECO:0007669"/>
    <property type="project" value="TreeGrafter"/>
</dbReference>
<dbReference type="AlphaFoldDB" id="A0A447TNB0"/>
<dbReference type="GO" id="GO:0003924">
    <property type="term" value="F:GTPase activity"/>
    <property type="evidence" value="ECO:0007669"/>
    <property type="project" value="InterPro"/>
</dbReference>
<dbReference type="Proteomes" id="UP000269208">
    <property type="component" value="Chromosome"/>
</dbReference>
<dbReference type="SUPFAM" id="SSF52540">
    <property type="entry name" value="P-loop containing nucleoside triphosphate hydrolases"/>
    <property type="match status" value="1"/>
</dbReference>
<evidence type="ECO:0000313" key="2">
    <source>
        <dbReference type="Proteomes" id="UP000269208"/>
    </source>
</evidence>
<reference evidence="1 2" key="1">
    <citation type="submission" date="2018-12" db="EMBL/GenBank/DDBJ databases">
        <authorList>
            <consortium name="Pathogen Informatics"/>
        </authorList>
    </citation>
    <scope>NUCLEOTIDE SEQUENCE [LARGE SCALE GENOMIC DNA]</scope>
    <source>
        <strain evidence="1 2">NCTC6754</strain>
    </source>
</reference>
<protein>
    <submittedName>
        <fullName evidence="1">Peptide chain release factor 3</fullName>
    </submittedName>
</protein>
<accession>A0A447TNB0</accession>
<dbReference type="GO" id="GO:0016150">
    <property type="term" value="F:translation release factor activity, codon nonspecific"/>
    <property type="evidence" value="ECO:0007669"/>
    <property type="project" value="TreeGrafter"/>
</dbReference>
<name>A0A447TNB0_SALET</name>
<dbReference type="EMBL" id="LR134190">
    <property type="protein sequence ID" value="VEB50850.1"/>
    <property type="molecule type" value="Genomic_DNA"/>
</dbReference>
<sequence length="112" mass="12730">MEVTRLRDTPILTFMNKLDRDIRDPMELLDEVENELKIGCAPITWPIGCGKLFKGVYHLYKDETYLYQTGKGHTIQEVRIVKGLNNPDLDAAVGEDLAQQLRDELELGAGRV</sequence>
<dbReference type="PANTHER" id="PTHR43556">
    <property type="entry name" value="PEPTIDE CHAIN RELEASE FACTOR RF3"/>
    <property type="match status" value="1"/>
</dbReference>
<organism evidence="1 2">
    <name type="scientific">Salmonella enterica I</name>
    <dbReference type="NCBI Taxonomy" id="59201"/>
    <lineage>
        <taxon>Bacteria</taxon>
        <taxon>Pseudomonadati</taxon>
        <taxon>Pseudomonadota</taxon>
        <taxon>Gammaproteobacteria</taxon>
        <taxon>Enterobacterales</taxon>
        <taxon>Enterobacteriaceae</taxon>
        <taxon>Salmonella</taxon>
    </lineage>
</organism>
<proteinExistence type="predicted"/>